<comment type="caution">
    <text evidence="2">The sequence shown here is derived from an EMBL/GenBank/DDBJ whole genome shotgun (WGS) entry which is preliminary data.</text>
</comment>
<dbReference type="Proteomes" id="UP001159641">
    <property type="component" value="Unassembled WGS sequence"/>
</dbReference>
<evidence type="ECO:0000256" key="1">
    <source>
        <dbReference type="SAM" id="MobiDB-lite"/>
    </source>
</evidence>
<feature type="region of interest" description="Disordered" evidence="1">
    <location>
        <begin position="34"/>
        <end position="105"/>
    </location>
</feature>
<evidence type="ECO:0000313" key="2">
    <source>
        <dbReference type="EMBL" id="KAJ8796758.1"/>
    </source>
</evidence>
<feature type="compositionally biased region" description="Gly residues" evidence="1">
    <location>
        <begin position="146"/>
        <end position="162"/>
    </location>
</feature>
<protein>
    <submittedName>
        <fullName evidence="2">Uncharacterized protein</fullName>
    </submittedName>
</protein>
<accession>A0AB34HXA0</accession>
<proteinExistence type="predicted"/>
<dbReference type="EMBL" id="JAIQCJ010000330">
    <property type="protein sequence ID" value="KAJ8796758.1"/>
    <property type="molecule type" value="Genomic_DNA"/>
</dbReference>
<keyword evidence="3" id="KW-1185">Reference proteome</keyword>
<reference evidence="2 3" key="1">
    <citation type="submission" date="2022-11" db="EMBL/GenBank/DDBJ databases">
        <title>Whole genome sequence of Eschrichtius robustus ER-17-0199.</title>
        <authorList>
            <person name="Bruniche-Olsen A."/>
            <person name="Black A.N."/>
            <person name="Fields C.J."/>
            <person name="Walden K."/>
            <person name="Dewoody J.A."/>
        </authorList>
    </citation>
    <scope>NUCLEOTIDE SEQUENCE [LARGE SCALE GENOMIC DNA]</scope>
    <source>
        <strain evidence="2">ER-17-0199</strain>
        <tissue evidence="2">Blubber</tissue>
    </source>
</reference>
<name>A0AB34HXA0_ESCRO</name>
<dbReference type="AlphaFoldDB" id="A0AB34HXA0"/>
<sequence>MSRWGVVLNAAGGEEDTSDQHLILEEVAFELTLEDEHHPAPWRHSRPPGLGRRSARTAHSEPVWRPGSGSPELQPGLGTARERWLRPKRAGTPSASPPRAVGGCRAGVAKARSPGWVALAGKGFGVGRPDPGAGSGRGLGAWRAGGRSGGRGEGGAAAGGGSVRSRAQGQQWPPQSKAAWRERPGAEGLTGRRGRAEQVQIFPGTPGPGRPLSPVPLDPPPCAHAPSLFPAPRGRAPATTPAPALIAFIASEVPGVEFLGRGSYPLEHWPPSLGRRISQNSYEVTE</sequence>
<evidence type="ECO:0000313" key="3">
    <source>
        <dbReference type="Proteomes" id="UP001159641"/>
    </source>
</evidence>
<feature type="region of interest" description="Disordered" evidence="1">
    <location>
        <begin position="127"/>
        <end position="194"/>
    </location>
</feature>
<gene>
    <name evidence="2" type="ORF">J1605_002028</name>
</gene>
<organism evidence="2 3">
    <name type="scientific">Eschrichtius robustus</name>
    <name type="common">California gray whale</name>
    <name type="synonym">Eschrichtius gibbosus</name>
    <dbReference type="NCBI Taxonomy" id="9764"/>
    <lineage>
        <taxon>Eukaryota</taxon>
        <taxon>Metazoa</taxon>
        <taxon>Chordata</taxon>
        <taxon>Craniata</taxon>
        <taxon>Vertebrata</taxon>
        <taxon>Euteleostomi</taxon>
        <taxon>Mammalia</taxon>
        <taxon>Eutheria</taxon>
        <taxon>Laurasiatheria</taxon>
        <taxon>Artiodactyla</taxon>
        <taxon>Whippomorpha</taxon>
        <taxon>Cetacea</taxon>
        <taxon>Mysticeti</taxon>
        <taxon>Eschrichtiidae</taxon>
        <taxon>Eschrichtius</taxon>
    </lineage>
</organism>